<accession>A0A927E4K5</accession>
<gene>
    <name evidence="1" type="ORF">IED13_01135</name>
</gene>
<reference evidence="1" key="1">
    <citation type="submission" date="2020-09" db="EMBL/GenBank/DDBJ databases">
        <title>Bosea spartocytisi sp. nov. a root nodule endophyte of Spartocytisus supranubius in the high mountain ecosystem fo the Teide National Park (Canary Islands, Spain).</title>
        <authorList>
            <person name="Pulido-Suarez L."/>
            <person name="Peix A."/>
            <person name="Igual J.M."/>
            <person name="Socas-Perez N."/>
            <person name="Velazquez E."/>
            <person name="Flores-Felix J.D."/>
            <person name="Leon-Barrios M."/>
        </authorList>
    </citation>
    <scope>NUCLEOTIDE SEQUENCE</scope>
    <source>
        <strain evidence="1">SSUT16</strain>
    </source>
</reference>
<protein>
    <submittedName>
        <fullName evidence="1">Uncharacterized protein</fullName>
    </submittedName>
</protein>
<evidence type="ECO:0000313" key="2">
    <source>
        <dbReference type="Proteomes" id="UP000619295"/>
    </source>
</evidence>
<keyword evidence="2" id="KW-1185">Reference proteome</keyword>
<evidence type="ECO:0000313" key="1">
    <source>
        <dbReference type="EMBL" id="MBD3844283.1"/>
    </source>
</evidence>
<dbReference type="RefSeq" id="WP_191123100.1">
    <property type="nucleotide sequence ID" value="NZ_JACXWY010000001.1"/>
</dbReference>
<sequence>MTTTNDAPAPAPSASGVRVDDMAMLIRLLVRNMPPGLKIRDAAVDYMRRHDLMGSPLREDASLASDASPRDEAVAWRWRYPGGGWRVAMVNPHEGRFAELEHHPLYAHPAPATVERALRAAKMLVDNINEFGQVTDAEILDCAEKAVREALGFDEEPAPFSVGASIAALAPATEGRKG</sequence>
<dbReference type="Proteomes" id="UP000619295">
    <property type="component" value="Unassembled WGS sequence"/>
</dbReference>
<comment type="caution">
    <text evidence="1">The sequence shown here is derived from an EMBL/GenBank/DDBJ whole genome shotgun (WGS) entry which is preliminary data.</text>
</comment>
<name>A0A927E4K5_9HYPH</name>
<dbReference type="EMBL" id="JACXWY010000001">
    <property type="protein sequence ID" value="MBD3844283.1"/>
    <property type="molecule type" value="Genomic_DNA"/>
</dbReference>
<organism evidence="1 2">
    <name type="scientific">Bosea spartocytisi</name>
    <dbReference type="NCBI Taxonomy" id="2773451"/>
    <lineage>
        <taxon>Bacteria</taxon>
        <taxon>Pseudomonadati</taxon>
        <taxon>Pseudomonadota</taxon>
        <taxon>Alphaproteobacteria</taxon>
        <taxon>Hyphomicrobiales</taxon>
        <taxon>Boseaceae</taxon>
        <taxon>Bosea</taxon>
    </lineage>
</organism>
<dbReference type="AlphaFoldDB" id="A0A927E4K5"/>
<proteinExistence type="predicted"/>